<dbReference type="AlphaFoldDB" id="A0A9Q5I5T6"/>
<comment type="caution">
    <text evidence="1">The sequence shown here is derived from an EMBL/GenBank/DDBJ whole genome shotgun (WGS) entry which is preliminary data.</text>
</comment>
<dbReference type="OrthoDB" id="19861at2759"/>
<sequence>MSLRGIATRIVPNDGNEYGSLAVLHEVAWNSRDLATVFHKHIVLRDSHEDPPQTVQVIRWGHNAERVTALFTIFNVSSVLVRKGYVTMLLDILHDILLDPPEARDRVELSDVFFRYLSRKLKRGGVIVIGTPGIGVLMRLSVSAFAYCLIGKSLFLIFVLVLRVLAGLPTIFQSENEHLCVITGEGAFRVSYPIDALPLQDYIPVGMWFLVDSGAVAHVPSQLMKTSSIMSGLILQAASPRKDHLEWAKKMHQAVGRYWMAPWTPEEVIQARDLQRWPENQRPSEQALNDFCRIFGCSARHVYGNALDRSFYETMVFEEIATLNREKIRGMLNNLEGLAYDRGISNLLIMAAPDPSDRRQFTLFIPSAYLTDRILTRLKADDQQATSHLYWLFRTNPHTRSGAGYLLERLALESFPQGGEWEMSVMQRGDPSTVSTHWHLRSGAPHRFLCLGSVKGYLSVEGQSQTGPFHPLPELPFPRNHQQQLIDGFYYNPASRTQPSFDAFVYDSA</sequence>
<protein>
    <submittedName>
        <fullName evidence="1">Uncharacterized protein</fullName>
    </submittedName>
</protein>
<organism evidence="1 2">
    <name type="scientific">Sanghuangporus baumii</name>
    <name type="common">Phellinus baumii</name>
    <dbReference type="NCBI Taxonomy" id="108892"/>
    <lineage>
        <taxon>Eukaryota</taxon>
        <taxon>Fungi</taxon>
        <taxon>Dikarya</taxon>
        <taxon>Basidiomycota</taxon>
        <taxon>Agaricomycotina</taxon>
        <taxon>Agaricomycetes</taxon>
        <taxon>Hymenochaetales</taxon>
        <taxon>Hymenochaetaceae</taxon>
        <taxon>Sanghuangporus</taxon>
    </lineage>
</organism>
<dbReference type="PANTHER" id="PTHR33129:SF1">
    <property type="entry name" value="ATP-BINDING PROTEIN"/>
    <property type="match status" value="1"/>
</dbReference>
<dbReference type="Proteomes" id="UP000757232">
    <property type="component" value="Unassembled WGS sequence"/>
</dbReference>
<gene>
    <name evidence="1" type="ORF">A7U60_g596</name>
</gene>
<accession>A0A9Q5I5T6</accession>
<name>A0A9Q5I5T6_SANBA</name>
<evidence type="ECO:0000313" key="1">
    <source>
        <dbReference type="EMBL" id="OCB92061.1"/>
    </source>
</evidence>
<dbReference type="PANTHER" id="PTHR33129">
    <property type="entry name" value="PROTEIN KINASE DOMAIN-CONTAINING PROTEIN-RELATED"/>
    <property type="match status" value="1"/>
</dbReference>
<dbReference type="InterPro" id="IPR052980">
    <property type="entry name" value="Crinkler_effector"/>
</dbReference>
<evidence type="ECO:0000313" key="2">
    <source>
        <dbReference type="Proteomes" id="UP000757232"/>
    </source>
</evidence>
<dbReference type="EMBL" id="LNZH02000037">
    <property type="protein sequence ID" value="OCB92061.1"/>
    <property type="molecule type" value="Genomic_DNA"/>
</dbReference>
<keyword evidence="2" id="KW-1185">Reference proteome</keyword>
<reference evidence="1" key="1">
    <citation type="submission" date="2016-06" db="EMBL/GenBank/DDBJ databases">
        <title>Draft Genome sequence of the fungus Inonotus baumii.</title>
        <authorList>
            <person name="Zhu H."/>
            <person name="Lin W."/>
        </authorList>
    </citation>
    <scope>NUCLEOTIDE SEQUENCE</scope>
    <source>
        <strain evidence="1">821</strain>
    </source>
</reference>
<proteinExistence type="predicted"/>